<evidence type="ECO:0000256" key="11">
    <source>
        <dbReference type="ARBA" id="ARBA00023004"/>
    </source>
</evidence>
<keyword evidence="8 13" id="KW-0479">Metal-binding</keyword>
<evidence type="ECO:0000256" key="13">
    <source>
        <dbReference type="PIRNR" id="PIRNR006446"/>
    </source>
</evidence>
<feature type="transmembrane region" description="Helical" evidence="13">
    <location>
        <begin position="320"/>
        <end position="341"/>
    </location>
</feature>
<evidence type="ECO:0000256" key="8">
    <source>
        <dbReference type="ARBA" id="ARBA00022723"/>
    </source>
</evidence>
<dbReference type="GO" id="GO:0005886">
    <property type="term" value="C:plasma membrane"/>
    <property type="evidence" value="ECO:0007669"/>
    <property type="project" value="UniProtKB-SubCell"/>
</dbReference>
<evidence type="ECO:0000256" key="2">
    <source>
        <dbReference type="ARBA" id="ARBA00009819"/>
    </source>
</evidence>
<keyword evidence="11 13" id="KW-0408">Iron</keyword>
<evidence type="ECO:0000256" key="5">
    <source>
        <dbReference type="ARBA" id="ARBA00022519"/>
    </source>
</evidence>
<comment type="subcellular location">
    <subcellularLocation>
        <location evidence="1">Cell inner membrane</location>
        <topology evidence="1">Multi-pass membrane protein</topology>
    </subcellularLocation>
    <subcellularLocation>
        <location evidence="13">Cell membrane</location>
    </subcellularLocation>
</comment>
<accession>A0A953IBH4</accession>
<evidence type="ECO:0000256" key="6">
    <source>
        <dbReference type="ARBA" id="ARBA00022617"/>
    </source>
</evidence>
<keyword evidence="9 13" id="KW-0249">Electron transport</keyword>
<keyword evidence="7 13" id="KW-0812">Transmembrane</keyword>
<feature type="transmembrane region" description="Helical" evidence="13">
    <location>
        <begin position="53"/>
        <end position="75"/>
    </location>
</feature>
<keyword evidence="5" id="KW-0997">Cell inner membrane</keyword>
<feature type="transmembrane region" description="Helical" evidence="13">
    <location>
        <begin position="353"/>
        <end position="373"/>
    </location>
</feature>
<dbReference type="GO" id="GO:0020037">
    <property type="term" value="F:heme binding"/>
    <property type="evidence" value="ECO:0007669"/>
    <property type="project" value="TreeGrafter"/>
</dbReference>
<evidence type="ECO:0000256" key="1">
    <source>
        <dbReference type="ARBA" id="ARBA00004429"/>
    </source>
</evidence>
<gene>
    <name evidence="14" type="ORF">CWE10_13380</name>
</gene>
<feature type="transmembrane region" description="Helical" evidence="13">
    <location>
        <begin position="127"/>
        <end position="150"/>
    </location>
</feature>
<proteinExistence type="inferred from homology"/>
<keyword evidence="6 13" id="KW-0349">Heme</keyword>
<dbReference type="GO" id="GO:0046872">
    <property type="term" value="F:metal ion binding"/>
    <property type="evidence" value="ECO:0007669"/>
    <property type="project" value="UniProtKB-UniRule"/>
</dbReference>
<reference evidence="14" key="1">
    <citation type="submission" date="2017-11" db="EMBL/GenBank/DDBJ databases">
        <title>Three new genomes from thermophilic consortium.</title>
        <authorList>
            <person name="Quaggio R."/>
            <person name="Amgarten D."/>
            <person name="Setubal J.C."/>
        </authorList>
    </citation>
    <scope>NUCLEOTIDE SEQUENCE</scope>
    <source>
        <strain evidence="14">ZCTH01-B2</strain>
    </source>
</reference>
<dbReference type="PANTHER" id="PTHR30365">
    <property type="entry name" value="CYTOCHROME D UBIQUINOL OXIDASE"/>
    <property type="match status" value="1"/>
</dbReference>
<name>A0A953IBH4_SYMTR</name>
<dbReference type="Proteomes" id="UP000732377">
    <property type="component" value="Unassembled WGS sequence"/>
</dbReference>
<keyword evidence="4 13" id="KW-1003">Cell membrane</keyword>
<dbReference type="PANTHER" id="PTHR30365:SF0">
    <property type="entry name" value="CYTOCHROME BD-I UBIQUINOL OXIDASE SUBUNIT 1"/>
    <property type="match status" value="1"/>
</dbReference>
<organism evidence="14 15">
    <name type="scientific">Symbiobacterium thermophilum</name>
    <dbReference type="NCBI Taxonomy" id="2734"/>
    <lineage>
        <taxon>Bacteria</taxon>
        <taxon>Bacillati</taxon>
        <taxon>Bacillota</taxon>
        <taxon>Clostridia</taxon>
        <taxon>Eubacteriales</taxon>
        <taxon>Symbiobacteriaceae</taxon>
        <taxon>Symbiobacterium</taxon>
    </lineage>
</organism>
<dbReference type="InterPro" id="IPR002585">
    <property type="entry name" value="Cyt-d_ubiquinol_oxidase_su_1"/>
</dbReference>
<dbReference type="AlphaFoldDB" id="A0A953IBH4"/>
<feature type="transmembrane region" description="Helical" evidence="13">
    <location>
        <begin position="217"/>
        <end position="237"/>
    </location>
</feature>
<dbReference type="GO" id="GO:0016682">
    <property type="term" value="F:oxidoreductase activity, acting on diphenols and related substances as donors, oxygen as acceptor"/>
    <property type="evidence" value="ECO:0007669"/>
    <property type="project" value="TreeGrafter"/>
</dbReference>
<feature type="transmembrane region" description="Helical" evidence="13">
    <location>
        <begin position="403"/>
        <end position="426"/>
    </location>
</feature>
<dbReference type="GO" id="GO:0009055">
    <property type="term" value="F:electron transfer activity"/>
    <property type="evidence" value="ECO:0007669"/>
    <property type="project" value="UniProtKB-UniRule"/>
</dbReference>
<dbReference type="GO" id="GO:0070069">
    <property type="term" value="C:cytochrome complex"/>
    <property type="evidence" value="ECO:0007669"/>
    <property type="project" value="UniProtKB-UniRule"/>
</dbReference>
<keyword evidence="12 13" id="KW-0472">Membrane</keyword>
<keyword evidence="10 13" id="KW-1133">Transmembrane helix</keyword>
<dbReference type="PIRSF" id="PIRSF006446">
    <property type="entry name" value="Cyt_quinol_oxidase_1"/>
    <property type="match status" value="1"/>
</dbReference>
<evidence type="ECO:0000256" key="3">
    <source>
        <dbReference type="ARBA" id="ARBA00022448"/>
    </source>
</evidence>
<keyword evidence="3 13" id="KW-0813">Transport</keyword>
<sequence length="445" mass="49763">MDVTMLSRIQFALTVGFHFVFVPLSIGLIIFTCIMETLYVRTGDPKYKTLTKFWGRLFTINFLLGVVTGVAMEFQFGTNWSRYSEFMGDIFGSPLAVEALMAFFLESTMLGVWIFGWNKLSKKMHLLAGWLIALGTHLSAVWIIVANGFMQNPVGYVLRNNRAELVNFWEVLFNPYAWYTYVHTLFACYAVGAFFVLAVSAYHLLRKRNVELMQICVKYGTVFAIIATLGNAVTGHYNGRNVALRQPVKLAAMEAQWETERGAGFSLIVVPDEKNERNAVQAITIPGLTSWLSYGSTDAEVLGLKDVPEELRPPVALTFWSFRLMVGLGILMLALAIAAWWHHRKGTLPDRPLLLRFLLWSIPLPYIATNLGWMTAEVGRQPWTVYGLITTADSVSPVAPADVAISLGLVVVFYAILVGLDAYLLVRYAKAGPEAYDERQVAVAD</sequence>
<evidence type="ECO:0000313" key="14">
    <source>
        <dbReference type="EMBL" id="MBY6277181.1"/>
    </source>
</evidence>
<evidence type="ECO:0000256" key="12">
    <source>
        <dbReference type="ARBA" id="ARBA00023136"/>
    </source>
</evidence>
<dbReference type="RefSeq" id="WP_273380326.1">
    <property type="nucleotide sequence ID" value="NZ_JACSIR010000040.1"/>
</dbReference>
<feature type="transmembrane region" description="Helical" evidence="13">
    <location>
        <begin position="95"/>
        <end position="115"/>
    </location>
</feature>
<comment type="caution">
    <text evidence="14">The sequence shown here is derived from an EMBL/GenBank/DDBJ whole genome shotgun (WGS) entry which is preliminary data.</text>
</comment>
<evidence type="ECO:0000256" key="9">
    <source>
        <dbReference type="ARBA" id="ARBA00022982"/>
    </source>
</evidence>
<evidence type="ECO:0000313" key="15">
    <source>
        <dbReference type="Proteomes" id="UP000732377"/>
    </source>
</evidence>
<dbReference type="GO" id="GO:0019646">
    <property type="term" value="P:aerobic electron transport chain"/>
    <property type="evidence" value="ECO:0007669"/>
    <property type="project" value="InterPro"/>
</dbReference>
<comment type="similarity">
    <text evidence="2 13">Belongs to the cytochrome ubiquinol oxidase subunit 1 family.</text>
</comment>
<dbReference type="Pfam" id="PF01654">
    <property type="entry name" value="Cyt_bd_oxida_I"/>
    <property type="match status" value="1"/>
</dbReference>
<evidence type="ECO:0000256" key="10">
    <source>
        <dbReference type="ARBA" id="ARBA00022989"/>
    </source>
</evidence>
<feature type="transmembrane region" description="Helical" evidence="13">
    <location>
        <begin position="20"/>
        <end position="41"/>
    </location>
</feature>
<evidence type="ECO:0000256" key="4">
    <source>
        <dbReference type="ARBA" id="ARBA00022475"/>
    </source>
</evidence>
<evidence type="ECO:0000256" key="7">
    <source>
        <dbReference type="ARBA" id="ARBA00022692"/>
    </source>
</evidence>
<dbReference type="EMBL" id="PIUK01000147">
    <property type="protein sequence ID" value="MBY6277181.1"/>
    <property type="molecule type" value="Genomic_DNA"/>
</dbReference>
<protein>
    <submittedName>
        <fullName evidence="14">Cytochrome ubiquinol oxidase subunit I</fullName>
    </submittedName>
</protein>
<feature type="transmembrane region" description="Helical" evidence="13">
    <location>
        <begin position="178"/>
        <end position="205"/>
    </location>
</feature>